<dbReference type="AlphaFoldDB" id="A0A364V3Y6"/>
<sequence>MISVPDMGWKEQRILIYFDGSLHRDQERFENDQSRMTRLTLAGYRFFRFTRRDLHNLPLVRQLIQEALTQ</sequence>
<keyword evidence="3" id="KW-1185">Reference proteome</keyword>
<protein>
    <recommendedName>
        <fullName evidence="1">DUF559 domain-containing protein</fullName>
    </recommendedName>
</protein>
<evidence type="ECO:0000259" key="1">
    <source>
        <dbReference type="Pfam" id="PF04480"/>
    </source>
</evidence>
<dbReference type="InterPro" id="IPR007569">
    <property type="entry name" value="DUF559"/>
</dbReference>
<evidence type="ECO:0000313" key="3">
    <source>
        <dbReference type="Proteomes" id="UP000251577"/>
    </source>
</evidence>
<evidence type="ECO:0000313" key="2">
    <source>
        <dbReference type="EMBL" id="RAV31343.1"/>
    </source>
</evidence>
<dbReference type="Pfam" id="PF04480">
    <property type="entry name" value="DUF559"/>
    <property type="match status" value="1"/>
</dbReference>
<name>A0A364V3Y6_9CORY</name>
<accession>A0A364V3Y6</accession>
<feature type="domain" description="DUF559" evidence="1">
    <location>
        <begin position="9"/>
        <end position="67"/>
    </location>
</feature>
<organism evidence="2 3">
    <name type="scientific">Corynebacterium heidelbergense</name>
    <dbReference type="NCBI Taxonomy" id="2055947"/>
    <lineage>
        <taxon>Bacteria</taxon>
        <taxon>Bacillati</taxon>
        <taxon>Actinomycetota</taxon>
        <taxon>Actinomycetes</taxon>
        <taxon>Mycobacteriales</taxon>
        <taxon>Corynebacteriaceae</taxon>
        <taxon>Corynebacterium</taxon>
    </lineage>
</organism>
<dbReference type="EMBL" id="QHCV01000110">
    <property type="protein sequence ID" value="RAV31343.1"/>
    <property type="molecule type" value="Genomic_DNA"/>
</dbReference>
<dbReference type="Gene3D" id="3.40.960.10">
    <property type="entry name" value="VSR Endonuclease"/>
    <property type="match status" value="1"/>
</dbReference>
<reference evidence="2 3" key="1">
    <citation type="journal article" date="2018" name="Syst. Appl. Microbiol.">
        <title>Corynebacterium heidelbergense sp. nov., isolated from the preen glands of Egyptian geese (Alopochen aegyptiacus).</title>
        <authorList>
            <person name="Braun M.S."/>
            <person name="Wang E."/>
            <person name="Zimmermann S."/>
            <person name="Wink M."/>
        </authorList>
    </citation>
    <scope>NUCLEOTIDE SEQUENCE [LARGE SCALE GENOMIC DNA]</scope>
    <source>
        <strain evidence="2 3">647</strain>
    </source>
</reference>
<gene>
    <name evidence="2" type="ORF">DLJ54_08840</name>
</gene>
<dbReference type="Proteomes" id="UP000251577">
    <property type="component" value="Unassembled WGS sequence"/>
</dbReference>
<comment type="caution">
    <text evidence="2">The sequence shown here is derived from an EMBL/GenBank/DDBJ whole genome shotgun (WGS) entry which is preliminary data.</text>
</comment>
<proteinExistence type="predicted"/>